<sequence length="653" mass="75328">MKLWRGNPSFFDLLRVSFLWSLLMAFPQGKAQEISYQQQLDSVLYHYQLSREDSLSIPKRLQYVSISINKAEILQQDSLIYKGLMNKTWLFGKIQEYDSAIFYSNQLYDFAKRNGDTLFMIKAIKKLAFYNSRNDQLATAFSYYNKVFKMARLHKDSVEAGKNLLYMANIQTALGDYSGSKTTAIDGVKYMTNTLDLRCLSGLYHIISVANREQKNYKEALKYNTLAIALGKDSTAINTIGVKNILIFKNTKAIILAKQQNYKEAVSILRKLSSDSIVQQDQREYARIIGNLGYVEWLANEDNQNTEALLLKALRVRKKIKDVEGLIASNIYLTKYYLDIDKEKALTYAEAAYQNAQKIKSLTSILEALGFIFEVKENTNAEAKVFNQVHQELQELNQSNREIYAVTRYENDKLTNENLILKAETARKERQQVLYIFGAVLLFIAGGFVIYRFRQQYKREKIREVYNAETRISKKIHDELANDVYHVMTRIQHDVQDVDEDVLDKLEDIYSRTRDISRENSGFTTGNAYQQELENMLNSYGSAQTRIMSKDIDQVNWAAIAPEKKVVVHRILQELMINMKKHSHANIVVITFAKNKKNIKITYADNGVGIAKNRKIHNSGLRNAENRIKSIKGTFIFDSDKDKGFKAKIQFPN</sequence>
<keyword evidence="4" id="KW-1133">Transmembrane helix</keyword>
<dbReference type="Proteomes" id="UP000315540">
    <property type="component" value="Unassembled WGS sequence"/>
</dbReference>
<evidence type="ECO:0000256" key="4">
    <source>
        <dbReference type="SAM" id="Phobius"/>
    </source>
</evidence>
<keyword evidence="4" id="KW-0812">Transmembrane</keyword>
<dbReference type="InterPro" id="IPR011990">
    <property type="entry name" value="TPR-like_helical_dom_sf"/>
</dbReference>
<name>A0A504JIJ4_9FLAO</name>
<dbReference type="GO" id="GO:0000160">
    <property type="term" value="P:phosphorelay signal transduction system"/>
    <property type="evidence" value="ECO:0007669"/>
    <property type="project" value="UniProtKB-KW"/>
</dbReference>
<dbReference type="PANTHER" id="PTHR24421:SF60">
    <property type="entry name" value="SENSOR HISTIDINE KINASE COMP"/>
    <property type="match status" value="1"/>
</dbReference>
<dbReference type="InterPro" id="IPR036890">
    <property type="entry name" value="HATPase_C_sf"/>
</dbReference>
<evidence type="ECO:0000256" key="2">
    <source>
        <dbReference type="ARBA" id="ARBA00022777"/>
    </source>
</evidence>
<dbReference type="Gene3D" id="3.30.565.10">
    <property type="entry name" value="Histidine kinase-like ATPase, C-terminal domain"/>
    <property type="match status" value="1"/>
</dbReference>
<gene>
    <name evidence="5" type="ORF">FHK87_07630</name>
</gene>
<dbReference type="GO" id="GO:0016301">
    <property type="term" value="F:kinase activity"/>
    <property type="evidence" value="ECO:0007669"/>
    <property type="project" value="UniProtKB-KW"/>
</dbReference>
<organism evidence="5 6">
    <name type="scientific">Aquimarina algicola</name>
    <dbReference type="NCBI Taxonomy" id="2589995"/>
    <lineage>
        <taxon>Bacteria</taxon>
        <taxon>Pseudomonadati</taxon>
        <taxon>Bacteroidota</taxon>
        <taxon>Flavobacteriia</taxon>
        <taxon>Flavobacteriales</taxon>
        <taxon>Flavobacteriaceae</taxon>
        <taxon>Aquimarina</taxon>
    </lineage>
</organism>
<evidence type="ECO:0000313" key="6">
    <source>
        <dbReference type="Proteomes" id="UP000315540"/>
    </source>
</evidence>
<dbReference type="PANTHER" id="PTHR24421">
    <property type="entry name" value="NITRATE/NITRITE SENSOR PROTEIN NARX-RELATED"/>
    <property type="match status" value="1"/>
</dbReference>
<keyword evidence="4" id="KW-0472">Membrane</keyword>
<feature type="transmembrane region" description="Helical" evidence="4">
    <location>
        <begin position="433"/>
        <end position="453"/>
    </location>
</feature>
<keyword evidence="2" id="KW-0418">Kinase</keyword>
<comment type="caution">
    <text evidence="5">The sequence shown here is derived from an EMBL/GenBank/DDBJ whole genome shotgun (WGS) entry which is preliminary data.</text>
</comment>
<protein>
    <recommendedName>
        <fullName evidence="7">ATP-binding protein</fullName>
    </recommendedName>
</protein>
<keyword evidence="1" id="KW-0808">Transferase</keyword>
<proteinExistence type="predicted"/>
<dbReference type="SUPFAM" id="SSF48452">
    <property type="entry name" value="TPR-like"/>
    <property type="match status" value="1"/>
</dbReference>
<evidence type="ECO:0000313" key="5">
    <source>
        <dbReference type="EMBL" id="TPN87443.1"/>
    </source>
</evidence>
<accession>A0A504JIJ4</accession>
<evidence type="ECO:0000256" key="3">
    <source>
        <dbReference type="ARBA" id="ARBA00023012"/>
    </source>
</evidence>
<keyword evidence="6" id="KW-1185">Reference proteome</keyword>
<dbReference type="EMBL" id="VFWZ01000002">
    <property type="protein sequence ID" value="TPN87443.1"/>
    <property type="molecule type" value="Genomic_DNA"/>
</dbReference>
<dbReference type="OrthoDB" id="943406at2"/>
<evidence type="ECO:0000256" key="1">
    <source>
        <dbReference type="ARBA" id="ARBA00022679"/>
    </source>
</evidence>
<dbReference type="CDD" id="cd16917">
    <property type="entry name" value="HATPase_UhpB-NarQ-NarX-like"/>
    <property type="match status" value="1"/>
</dbReference>
<keyword evidence="3" id="KW-0902">Two-component regulatory system</keyword>
<dbReference type="Gene3D" id="1.25.40.10">
    <property type="entry name" value="Tetratricopeptide repeat domain"/>
    <property type="match status" value="2"/>
</dbReference>
<evidence type="ECO:0008006" key="7">
    <source>
        <dbReference type="Google" id="ProtNLM"/>
    </source>
</evidence>
<reference evidence="5 6" key="1">
    <citation type="submission" date="2019-06" db="EMBL/GenBank/DDBJ databases">
        <authorList>
            <person name="Meng X."/>
        </authorList>
    </citation>
    <scope>NUCLEOTIDE SEQUENCE [LARGE SCALE GENOMIC DNA]</scope>
    <source>
        <strain evidence="5 6">M625</strain>
    </source>
</reference>
<dbReference type="SUPFAM" id="SSF55874">
    <property type="entry name" value="ATPase domain of HSP90 chaperone/DNA topoisomerase II/histidine kinase"/>
    <property type="match status" value="1"/>
</dbReference>
<dbReference type="AlphaFoldDB" id="A0A504JIJ4"/>
<dbReference type="InterPro" id="IPR050482">
    <property type="entry name" value="Sensor_HK_TwoCompSys"/>
</dbReference>